<feature type="transmembrane region" description="Helical" evidence="7">
    <location>
        <begin position="17"/>
        <end position="35"/>
    </location>
</feature>
<name>A0A402B815_9CHLR</name>
<protein>
    <recommendedName>
        <fullName evidence="10">Transglycosylase</fullName>
    </recommendedName>
</protein>
<keyword evidence="3" id="KW-1003">Cell membrane</keyword>
<comment type="caution">
    <text evidence="8">The sequence shown here is derived from an EMBL/GenBank/DDBJ whole genome shotgun (WGS) entry which is preliminary data.</text>
</comment>
<evidence type="ECO:0008006" key="10">
    <source>
        <dbReference type="Google" id="ProtNLM"/>
    </source>
</evidence>
<sequence length="100" mass="9881">MAVASLTTFAAVEVGAIIWWLVVGLIAGALAGLVMRGGGYGIVGDIIVGLVGALVGGFVAGLFGLGSSGFVGSIIIAFIGACIFIAILRAVSGSRTRSRL</sequence>
<reference evidence="9" key="1">
    <citation type="submission" date="2018-12" db="EMBL/GenBank/DDBJ databases">
        <title>Tengunoibacter tsumagoiensis gen. nov., sp. nov., Dictyobacter kobayashii sp. nov., D. alpinus sp. nov., and D. joshuensis sp. nov. and description of Dictyobacteraceae fam. nov. within the order Ktedonobacterales isolated from Tengu-no-mugimeshi.</title>
        <authorList>
            <person name="Wang C.M."/>
            <person name="Zheng Y."/>
            <person name="Sakai Y."/>
            <person name="Toyoda A."/>
            <person name="Minakuchi Y."/>
            <person name="Abe K."/>
            <person name="Yokota A."/>
            <person name="Yabe S."/>
        </authorList>
    </citation>
    <scope>NUCLEOTIDE SEQUENCE [LARGE SCALE GENOMIC DNA]</scope>
    <source>
        <strain evidence="9">Uno16</strain>
    </source>
</reference>
<dbReference type="PANTHER" id="PTHR33884">
    <property type="entry name" value="UPF0410 PROTEIN YMGE"/>
    <property type="match status" value="1"/>
</dbReference>
<evidence type="ECO:0000256" key="2">
    <source>
        <dbReference type="ARBA" id="ARBA00011006"/>
    </source>
</evidence>
<dbReference type="OrthoDB" id="166748at2"/>
<dbReference type="AlphaFoldDB" id="A0A402B815"/>
<gene>
    <name evidence="8" type="ORF">KDA_29430</name>
</gene>
<evidence type="ECO:0000256" key="1">
    <source>
        <dbReference type="ARBA" id="ARBA00004651"/>
    </source>
</evidence>
<dbReference type="Pfam" id="PF04226">
    <property type="entry name" value="Transgly_assoc"/>
    <property type="match status" value="1"/>
</dbReference>
<comment type="similarity">
    <text evidence="2">Belongs to the UPF0410 family.</text>
</comment>
<keyword evidence="4 7" id="KW-0812">Transmembrane</keyword>
<comment type="subcellular location">
    <subcellularLocation>
        <location evidence="1">Cell membrane</location>
        <topology evidence="1">Multi-pass membrane protein</topology>
    </subcellularLocation>
</comment>
<evidence type="ECO:0000313" key="9">
    <source>
        <dbReference type="Proteomes" id="UP000287171"/>
    </source>
</evidence>
<evidence type="ECO:0000256" key="5">
    <source>
        <dbReference type="ARBA" id="ARBA00022989"/>
    </source>
</evidence>
<evidence type="ECO:0000256" key="6">
    <source>
        <dbReference type="ARBA" id="ARBA00023136"/>
    </source>
</evidence>
<feature type="transmembrane region" description="Helical" evidence="7">
    <location>
        <begin position="70"/>
        <end position="91"/>
    </location>
</feature>
<dbReference type="InterPro" id="IPR007341">
    <property type="entry name" value="Transgly_assoc"/>
</dbReference>
<evidence type="ECO:0000256" key="4">
    <source>
        <dbReference type="ARBA" id="ARBA00022692"/>
    </source>
</evidence>
<dbReference type="GO" id="GO:0005886">
    <property type="term" value="C:plasma membrane"/>
    <property type="evidence" value="ECO:0007669"/>
    <property type="project" value="UniProtKB-SubCell"/>
</dbReference>
<accession>A0A402B815</accession>
<evidence type="ECO:0000313" key="8">
    <source>
        <dbReference type="EMBL" id="GCE27459.1"/>
    </source>
</evidence>
<dbReference type="RefSeq" id="WP_126627802.1">
    <property type="nucleotide sequence ID" value="NZ_BIFT01000001.1"/>
</dbReference>
<proteinExistence type="inferred from homology"/>
<keyword evidence="5 7" id="KW-1133">Transmembrane helix</keyword>
<evidence type="ECO:0000256" key="7">
    <source>
        <dbReference type="SAM" id="Phobius"/>
    </source>
</evidence>
<evidence type="ECO:0000256" key="3">
    <source>
        <dbReference type="ARBA" id="ARBA00022475"/>
    </source>
</evidence>
<keyword evidence="9" id="KW-1185">Reference proteome</keyword>
<dbReference type="PANTHER" id="PTHR33884:SF3">
    <property type="entry name" value="UPF0410 PROTEIN YMGE"/>
    <property type="match status" value="1"/>
</dbReference>
<keyword evidence="6 7" id="KW-0472">Membrane</keyword>
<organism evidence="8 9">
    <name type="scientific">Dictyobacter alpinus</name>
    <dbReference type="NCBI Taxonomy" id="2014873"/>
    <lineage>
        <taxon>Bacteria</taxon>
        <taxon>Bacillati</taxon>
        <taxon>Chloroflexota</taxon>
        <taxon>Ktedonobacteria</taxon>
        <taxon>Ktedonobacterales</taxon>
        <taxon>Dictyobacteraceae</taxon>
        <taxon>Dictyobacter</taxon>
    </lineage>
</organism>
<feature type="transmembrane region" description="Helical" evidence="7">
    <location>
        <begin position="42"/>
        <end position="64"/>
    </location>
</feature>
<dbReference type="EMBL" id="BIFT01000001">
    <property type="protein sequence ID" value="GCE27459.1"/>
    <property type="molecule type" value="Genomic_DNA"/>
</dbReference>
<dbReference type="Proteomes" id="UP000287171">
    <property type="component" value="Unassembled WGS sequence"/>
</dbReference>